<dbReference type="Proteomes" id="UP000266673">
    <property type="component" value="Unassembled WGS sequence"/>
</dbReference>
<name>A0A397VN50_9GLOM</name>
<feature type="repeat" description="TPR" evidence="1">
    <location>
        <begin position="23"/>
        <end position="56"/>
    </location>
</feature>
<organism evidence="2 3">
    <name type="scientific">Gigaspora rosea</name>
    <dbReference type="NCBI Taxonomy" id="44941"/>
    <lineage>
        <taxon>Eukaryota</taxon>
        <taxon>Fungi</taxon>
        <taxon>Fungi incertae sedis</taxon>
        <taxon>Mucoromycota</taxon>
        <taxon>Glomeromycotina</taxon>
        <taxon>Glomeromycetes</taxon>
        <taxon>Diversisporales</taxon>
        <taxon>Gigasporaceae</taxon>
        <taxon>Gigaspora</taxon>
    </lineage>
</organism>
<dbReference type="PROSITE" id="PS50005">
    <property type="entry name" value="TPR"/>
    <property type="match status" value="1"/>
</dbReference>
<protein>
    <submittedName>
        <fullName evidence="2">Uncharacterized protein</fullName>
    </submittedName>
</protein>
<keyword evidence="3" id="KW-1185">Reference proteome</keyword>
<proteinExistence type="predicted"/>
<dbReference type="Gene3D" id="1.25.40.10">
    <property type="entry name" value="Tetratricopeptide repeat domain"/>
    <property type="match status" value="1"/>
</dbReference>
<dbReference type="SUPFAM" id="SSF48452">
    <property type="entry name" value="TPR-like"/>
    <property type="match status" value="1"/>
</dbReference>
<reference evidence="2 3" key="1">
    <citation type="submission" date="2018-06" db="EMBL/GenBank/DDBJ databases">
        <title>Comparative genomics reveals the genomic features of Rhizophagus irregularis, R. cerebriforme, R. diaphanum and Gigaspora rosea, and their symbiotic lifestyle signature.</title>
        <authorList>
            <person name="Morin E."/>
            <person name="San Clemente H."/>
            <person name="Chen E.C.H."/>
            <person name="De La Providencia I."/>
            <person name="Hainaut M."/>
            <person name="Kuo A."/>
            <person name="Kohler A."/>
            <person name="Murat C."/>
            <person name="Tang N."/>
            <person name="Roy S."/>
            <person name="Loubradou J."/>
            <person name="Henrissat B."/>
            <person name="Grigoriev I.V."/>
            <person name="Corradi N."/>
            <person name="Roux C."/>
            <person name="Martin F.M."/>
        </authorList>
    </citation>
    <scope>NUCLEOTIDE SEQUENCE [LARGE SCALE GENOMIC DNA]</scope>
    <source>
        <strain evidence="2 3">DAOM 194757</strain>
    </source>
</reference>
<sequence>MTKREDILRGICSQICESDPLVLNELGELGELYFQKLKYAQSVDSFKNALKVAEETKCRPQRVGYYWIIFAKSSRYIGITNSDALTALGYIYHVKEVFEEAIMILSFSKKKKNKKKTKKPTHPSHHVEVYPMTRKCLDKEHAKTQTVGIKDITFGWNILKEHKILSKILQHFY</sequence>
<gene>
    <name evidence="2" type="ORF">C2G38_2139826</name>
</gene>
<dbReference type="AlphaFoldDB" id="A0A397VN50"/>
<dbReference type="STRING" id="44941.A0A397VN50"/>
<dbReference type="InterPro" id="IPR019734">
    <property type="entry name" value="TPR_rpt"/>
</dbReference>
<evidence type="ECO:0000313" key="2">
    <source>
        <dbReference type="EMBL" id="RIB23308.1"/>
    </source>
</evidence>
<dbReference type="EMBL" id="QKWP01000268">
    <property type="protein sequence ID" value="RIB23308.1"/>
    <property type="molecule type" value="Genomic_DNA"/>
</dbReference>
<keyword evidence="1" id="KW-0802">TPR repeat</keyword>
<dbReference type="InterPro" id="IPR011990">
    <property type="entry name" value="TPR-like_helical_dom_sf"/>
</dbReference>
<evidence type="ECO:0000256" key="1">
    <source>
        <dbReference type="PROSITE-ProRule" id="PRU00339"/>
    </source>
</evidence>
<accession>A0A397VN50</accession>
<evidence type="ECO:0000313" key="3">
    <source>
        <dbReference type="Proteomes" id="UP000266673"/>
    </source>
</evidence>
<dbReference type="OrthoDB" id="10006270at2759"/>
<comment type="caution">
    <text evidence="2">The sequence shown here is derived from an EMBL/GenBank/DDBJ whole genome shotgun (WGS) entry which is preliminary data.</text>
</comment>